<dbReference type="AlphaFoldDB" id="A0AAN1SYY9"/>
<evidence type="ECO:0000313" key="2">
    <source>
        <dbReference type="Proteomes" id="UP001319121"/>
    </source>
</evidence>
<evidence type="ECO:0008006" key="3">
    <source>
        <dbReference type="Google" id="ProtNLM"/>
    </source>
</evidence>
<evidence type="ECO:0000313" key="1">
    <source>
        <dbReference type="EMBL" id="BBI98685.1"/>
    </source>
</evidence>
<name>A0AAN1SYY9_9PROT</name>
<dbReference type="KEGG" id="fku:FGKAn22_03780"/>
<dbReference type="EMBL" id="AP019536">
    <property type="protein sequence ID" value="BBI98685.1"/>
    <property type="molecule type" value="Genomic_DNA"/>
</dbReference>
<gene>
    <name evidence="1" type="ORF">FGKAn22_03780</name>
</gene>
<reference evidence="1 2" key="1">
    <citation type="submission" date="2019-03" db="EMBL/GenBank/DDBJ databases">
        <title>Complete genome sequence of Ferrigenium kumadai strain An22, a microaerophilic iron-oxidizing bacterium isolated from a paddy field soil.</title>
        <authorList>
            <person name="Watanabe T."/>
            <person name="Asakawa S."/>
        </authorList>
    </citation>
    <scope>NUCLEOTIDE SEQUENCE [LARGE SCALE GENOMIC DNA]</scope>
    <source>
        <strain evidence="1 2">An22</strain>
    </source>
</reference>
<sequence length="357" mass="41824">MAKRDPNNSARNRIIKSIKLKLREMLPDVLKETGFEDEQSLNATIGSKNDEFFDLKNDVIHGQEEFVSRWLEGLKTSALENGVAAHLSIWKYLKKHKKFREYTVLFLKRSYLKHFDELSKNRPEVEDAELWIGQENANYGLLVSPRFRKGAWENDKSEIRAFTKAYWTIGHVMATGLVIPGKEKIFKFSDVEQYLLFFQDTLVRNSGSRYEYEIAGHYCDYVRNQTDPNQVPLLIPEFRYAGLEKKHVYRLDFLVINPYTLDKVGFELSPWSTHGYLSKIGGLTQKKINEMAADNFAKEMKKHRAYFKEHSVMCLIYTDEELKDTKRLFDEDIAPLLAPERTRVQLSFQIMEEFFDG</sequence>
<organism evidence="1 2">
    <name type="scientific">Ferrigenium kumadai</name>
    <dbReference type="NCBI Taxonomy" id="1682490"/>
    <lineage>
        <taxon>Bacteria</taxon>
        <taxon>Pseudomonadati</taxon>
        <taxon>Pseudomonadota</taxon>
        <taxon>Betaproteobacteria</taxon>
        <taxon>Nitrosomonadales</taxon>
        <taxon>Gallionellaceae</taxon>
        <taxon>Ferrigenium</taxon>
    </lineage>
</organism>
<accession>A0AAN1SYY9</accession>
<protein>
    <recommendedName>
        <fullName evidence="3">Topoisomerase II</fullName>
    </recommendedName>
</protein>
<proteinExistence type="predicted"/>
<dbReference type="RefSeq" id="WP_212786302.1">
    <property type="nucleotide sequence ID" value="NZ_AP019536.1"/>
</dbReference>
<keyword evidence="2" id="KW-1185">Reference proteome</keyword>
<dbReference type="Proteomes" id="UP001319121">
    <property type="component" value="Chromosome"/>
</dbReference>